<accession>A0A139X1W0</accession>
<comment type="caution">
    <text evidence="1">The sequence shown here is derived from an EMBL/GenBank/DDBJ whole genome shotgun (WGS) entry which is preliminary data.</text>
</comment>
<organism evidence="1 2">
    <name type="scientific">Scytonema hofmannii PCC 7110</name>
    <dbReference type="NCBI Taxonomy" id="128403"/>
    <lineage>
        <taxon>Bacteria</taxon>
        <taxon>Bacillati</taxon>
        <taxon>Cyanobacteriota</taxon>
        <taxon>Cyanophyceae</taxon>
        <taxon>Nostocales</taxon>
        <taxon>Scytonemataceae</taxon>
        <taxon>Scytonema</taxon>
    </lineage>
</organism>
<name>A0A139X1W0_9CYAN</name>
<reference evidence="1 2" key="1">
    <citation type="journal article" date="2013" name="Genome Biol. Evol.">
        <title>Genomes of Stigonematalean cyanobacteria (subsection V) and the evolution of oxygenic photosynthesis from prokaryotes to plastids.</title>
        <authorList>
            <person name="Dagan T."/>
            <person name="Roettger M."/>
            <person name="Stucken K."/>
            <person name="Landan G."/>
            <person name="Koch R."/>
            <person name="Major P."/>
            <person name="Gould S.B."/>
            <person name="Goremykin V.V."/>
            <person name="Rippka R."/>
            <person name="Tandeau de Marsac N."/>
            <person name="Gugger M."/>
            <person name="Lockhart P.J."/>
            <person name="Allen J.F."/>
            <person name="Brune I."/>
            <person name="Maus I."/>
            <person name="Puhler A."/>
            <person name="Martin W.F."/>
        </authorList>
    </citation>
    <scope>NUCLEOTIDE SEQUENCE [LARGE SCALE GENOMIC DNA]</scope>
    <source>
        <strain evidence="1 2">PCC 7110</strain>
    </source>
</reference>
<dbReference type="EMBL" id="ANNX02000040">
    <property type="protein sequence ID" value="KYC38646.1"/>
    <property type="molecule type" value="Genomic_DNA"/>
</dbReference>
<evidence type="ECO:0000313" key="2">
    <source>
        <dbReference type="Proteomes" id="UP000076925"/>
    </source>
</evidence>
<dbReference type="Proteomes" id="UP000076925">
    <property type="component" value="Unassembled WGS sequence"/>
</dbReference>
<protein>
    <submittedName>
        <fullName evidence="1">Uncharacterized protein</fullName>
    </submittedName>
</protein>
<sequence length="90" mass="10128">MSYLLLSSQEIARRGKELYQRSIRTKVETEENIGKIISINVETGDYEIGDDLVETSLRLRAKQPDAALWGERIGFDAVYAIGGTLIRTPQ</sequence>
<dbReference type="RefSeq" id="WP_017746638.1">
    <property type="nucleotide sequence ID" value="NZ_KQ976354.1"/>
</dbReference>
<dbReference type="OrthoDB" id="573173at2"/>
<keyword evidence="2" id="KW-1185">Reference proteome</keyword>
<gene>
    <name evidence="1" type="ORF">WA1_36330</name>
</gene>
<dbReference type="STRING" id="128403.WA1_36330"/>
<proteinExistence type="predicted"/>
<dbReference type="AlphaFoldDB" id="A0A139X1W0"/>
<evidence type="ECO:0000313" key="1">
    <source>
        <dbReference type="EMBL" id="KYC38646.1"/>
    </source>
</evidence>